<comment type="function">
    <text evidence="6 9">Catalyzes cyclization of the linear tetrapyrrole, hydroxymethylbilane, to the macrocyclic uroporphyrinogen III.</text>
</comment>
<evidence type="ECO:0000256" key="3">
    <source>
        <dbReference type="ARBA" id="ARBA00013109"/>
    </source>
</evidence>
<dbReference type="EMBL" id="JAAGYR010000015">
    <property type="protein sequence ID" value="NEN76281.1"/>
    <property type="molecule type" value="Genomic_DNA"/>
</dbReference>
<dbReference type="AlphaFoldDB" id="A0A6L9Y7B6"/>
<keyword evidence="5 9" id="KW-0627">Porphyrin biosynthesis</keyword>
<comment type="pathway">
    <text evidence="1 9">Porphyrin-containing compound metabolism; protoporphyrin-IX biosynthesis; coproporphyrinogen-III from 5-aminolevulinate: step 3/4.</text>
</comment>
<dbReference type="Gene3D" id="3.40.50.10090">
    <property type="match status" value="2"/>
</dbReference>
<evidence type="ECO:0000313" key="11">
    <source>
        <dbReference type="EMBL" id="NEN76281.1"/>
    </source>
</evidence>
<dbReference type="GO" id="GO:0006782">
    <property type="term" value="P:protoporphyrinogen IX biosynthetic process"/>
    <property type="evidence" value="ECO:0007669"/>
    <property type="project" value="UniProtKB-UniRule"/>
</dbReference>
<evidence type="ECO:0000256" key="8">
    <source>
        <dbReference type="ARBA" id="ARBA00048617"/>
    </source>
</evidence>
<dbReference type="Pfam" id="PF02602">
    <property type="entry name" value="HEM4"/>
    <property type="match status" value="1"/>
</dbReference>
<evidence type="ECO:0000259" key="10">
    <source>
        <dbReference type="Pfam" id="PF02602"/>
    </source>
</evidence>
<dbReference type="GO" id="GO:0004852">
    <property type="term" value="F:uroporphyrinogen-III synthase activity"/>
    <property type="evidence" value="ECO:0007669"/>
    <property type="project" value="UniProtKB-UniRule"/>
</dbReference>
<dbReference type="CDD" id="cd06578">
    <property type="entry name" value="HemD"/>
    <property type="match status" value="1"/>
</dbReference>
<evidence type="ECO:0000256" key="2">
    <source>
        <dbReference type="ARBA" id="ARBA00008133"/>
    </source>
</evidence>
<accession>A0A6L9Y7B6</accession>
<dbReference type="InterPro" id="IPR039793">
    <property type="entry name" value="UROS/Hem4"/>
</dbReference>
<feature type="domain" description="Tetrapyrrole biosynthesis uroporphyrinogen III synthase" evidence="10">
    <location>
        <begin position="29"/>
        <end position="239"/>
    </location>
</feature>
<dbReference type="InterPro" id="IPR036108">
    <property type="entry name" value="4pyrrol_syn_uPrphyn_synt_sf"/>
</dbReference>
<evidence type="ECO:0000256" key="6">
    <source>
        <dbReference type="ARBA" id="ARBA00037589"/>
    </source>
</evidence>
<dbReference type="PANTHER" id="PTHR38042">
    <property type="entry name" value="UROPORPHYRINOGEN-III SYNTHASE, CHLOROPLASTIC"/>
    <property type="match status" value="1"/>
</dbReference>
<evidence type="ECO:0000256" key="9">
    <source>
        <dbReference type="RuleBase" id="RU366031"/>
    </source>
</evidence>
<evidence type="ECO:0000256" key="4">
    <source>
        <dbReference type="ARBA" id="ARBA00023239"/>
    </source>
</evidence>
<dbReference type="InterPro" id="IPR003754">
    <property type="entry name" value="4pyrrol_synth_uPrphyn_synth"/>
</dbReference>
<dbReference type="Proteomes" id="UP000477651">
    <property type="component" value="Unassembled WGS sequence"/>
</dbReference>
<name>A0A6L9Y7B6_9BURK</name>
<dbReference type="RefSeq" id="WP_163764733.1">
    <property type="nucleotide sequence ID" value="NZ_JAAGYR010000015.1"/>
</dbReference>
<gene>
    <name evidence="11" type="ORF">F9B74_08095</name>
</gene>
<sequence>MQHLIILTRPVDKNYHLSSLLKQSLAQVQQSATVLSVPALMLKPFRLSDLTDNERWSLRHLEEFDAIFCVSSSAVEYFFHLVKEGRYLIKPSTYFLCVGQATQAYLLQQGVTASQIICAEKGNDSEALWHTIEHQGIAFSSVLVVRAETGREWFKHTLQQKGIKVKTLAIYRREPALLSNEVYQTFRHLHQQTKVQWVFTSSEGVLALLPQLCSLPIFQQLVHHQFIVIHPKIATLLKEEIARLSANQYLLKDEQIHLSPADDQAIVNVLTAFLI</sequence>
<dbReference type="EC" id="4.2.1.75" evidence="3 9"/>
<comment type="similarity">
    <text evidence="2 9">Belongs to the uroporphyrinogen-III synthase family.</text>
</comment>
<evidence type="ECO:0000256" key="1">
    <source>
        <dbReference type="ARBA" id="ARBA00004772"/>
    </source>
</evidence>
<dbReference type="SUPFAM" id="SSF69618">
    <property type="entry name" value="HemD-like"/>
    <property type="match status" value="1"/>
</dbReference>
<protein>
    <recommendedName>
        <fullName evidence="7 9">Uroporphyrinogen-III synthase</fullName>
        <ecNumber evidence="3 9">4.2.1.75</ecNumber>
    </recommendedName>
</protein>
<comment type="caution">
    <text evidence="11">The sequence shown here is derived from an EMBL/GenBank/DDBJ whole genome shotgun (WGS) entry which is preliminary data.</text>
</comment>
<evidence type="ECO:0000256" key="5">
    <source>
        <dbReference type="ARBA" id="ARBA00023244"/>
    </source>
</evidence>
<reference evidence="11 12" key="1">
    <citation type="submission" date="2020-02" db="EMBL/GenBank/DDBJ databases">
        <title>Pelistega sp. NLN82 were isolated from wild rodents of the Hainan Island.</title>
        <authorList>
            <person name="Niu N."/>
            <person name="Zhou J."/>
        </authorList>
    </citation>
    <scope>NUCLEOTIDE SEQUENCE [LARGE SCALE GENOMIC DNA]</scope>
    <source>
        <strain evidence="11 12">NLN82</strain>
    </source>
</reference>
<evidence type="ECO:0000256" key="7">
    <source>
        <dbReference type="ARBA" id="ARBA00040167"/>
    </source>
</evidence>
<organism evidence="11 12">
    <name type="scientific">Pelistega ratti</name>
    <dbReference type="NCBI Taxonomy" id="2652177"/>
    <lineage>
        <taxon>Bacteria</taxon>
        <taxon>Pseudomonadati</taxon>
        <taxon>Pseudomonadota</taxon>
        <taxon>Betaproteobacteria</taxon>
        <taxon>Burkholderiales</taxon>
        <taxon>Alcaligenaceae</taxon>
        <taxon>Pelistega</taxon>
    </lineage>
</organism>
<keyword evidence="12" id="KW-1185">Reference proteome</keyword>
<dbReference type="PANTHER" id="PTHR38042:SF1">
    <property type="entry name" value="UROPORPHYRINOGEN-III SYNTHASE, CHLOROPLASTIC"/>
    <property type="match status" value="1"/>
</dbReference>
<dbReference type="GO" id="GO:0006780">
    <property type="term" value="P:uroporphyrinogen III biosynthetic process"/>
    <property type="evidence" value="ECO:0007669"/>
    <property type="project" value="UniProtKB-UniRule"/>
</dbReference>
<keyword evidence="4 9" id="KW-0456">Lyase</keyword>
<proteinExistence type="inferred from homology"/>
<comment type="catalytic activity">
    <reaction evidence="8 9">
        <text>hydroxymethylbilane = uroporphyrinogen III + H2O</text>
        <dbReference type="Rhea" id="RHEA:18965"/>
        <dbReference type="ChEBI" id="CHEBI:15377"/>
        <dbReference type="ChEBI" id="CHEBI:57308"/>
        <dbReference type="ChEBI" id="CHEBI:57845"/>
        <dbReference type="EC" id="4.2.1.75"/>
    </reaction>
</comment>
<evidence type="ECO:0000313" key="12">
    <source>
        <dbReference type="Proteomes" id="UP000477651"/>
    </source>
</evidence>